<reference evidence="1" key="1">
    <citation type="submission" date="2022-04" db="EMBL/GenBank/DDBJ databases">
        <title>Jade perch genome.</title>
        <authorList>
            <person name="Chao B."/>
        </authorList>
    </citation>
    <scope>NUCLEOTIDE SEQUENCE</scope>
    <source>
        <strain evidence="1">CB-2022</strain>
    </source>
</reference>
<name>A0ACB8VIN3_9TELE</name>
<sequence>RPARTCKPGAAFQRQNITVQGADLQRRNASLQLTEVEVQDQGRYKCFTSLVIGNKESFVSLKVDAPVGEVDIQQVGNRITCSSEGIYPEPELTWSTSPPSNVTFNNTATVQQTEQQLYNISSSLIVSDSVTDLVYSCTVSTRTNSRRASLKFSSIFSVCGTETTIPCTSSNTTLTKLIWRFNHSQIILIQTRTDRTVSEEWRQQVKDVSESGKLHTTGVIFKSGGNIHL</sequence>
<proteinExistence type="predicted"/>
<keyword evidence="2" id="KW-1185">Reference proteome</keyword>
<feature type="non-terminal residue" evidence="1">
    <location>
        <position position="1"/>
    </location>
</feature>
<evidence type="ECO:0000313" key="1">
    <source>
        <dbReference type="EMBL" id="KAI3355487.1"/>
    </source>
</evidence>
<evidence type="ECO:0000313" key="2">
    <source>
        <dbReference type="Proteomes" id="UP000831701"/>
    </source>
</evidence>
<comment type="caution">
    <text evidence="1">The sequence shown here is derived from an EMBL/GenBank/DDBJ whole genome shotgun (WGS) entry which is preliminary data.</text>
</comment>
<organism evidence="1 2">
    <name type="scientific">Scortum barcoo</name>
    <name type="common">barcoo grunter</name>
    <dbReference type="NCBI Taxonomy" id="214431"/>
    <lineage>
        <taxon>Eukaryota</taxon>
        <taxon>Metazoa</taxon>
        <taxon>Chordata</taxon>
        <taxon>Craniata</taxon>
        <taxon>Vertebrata</taxon>
        <taxon>Euteleostomi</taxon>
        <taxon>Actinopterygii</taxon>
        <taxon>Neopterygii</taxon>
        <taxon>Teleostei</taxon>
        <taxon>Neoteleostei</taxon>
        <taxon>Acanthomorphata</taxon>
        <taxon>Eupercaria</taxon>
        <taxon>Centrarchiformes</taxon>
        <taxon>Terapontoidei</taxon>
        <taxon>Terapontidae</taxon>
        <taxon>Scortum</taxon>
    </lineage>
</organism>
<gene>
    <name evidence="1" type="ORF">L3Q82_018323</name>
</gene>
<accession>A0ACB8VIN3</accession>
<dbReference type="Proteomes" id="UP000831701">
    <property type="component" value="Chromosome 21"/>
</dbReference>
<dbReference type="EMBL" id="CM041551">
    <property type="protein sequence ID" value="KAI3355487.1"/>
    <property type="molecule type" value="Genomic_DNA"/>
</dbReference>
<protein>
    <submittedName>
        <fullName evidence="1">Uncharacterized protein</fullName>
    </submittedName>
</protein>